<dbReference type="SUPFAM" id="SSF56112">
    <property type="entry name" value="Protein kinase-like (PK-like)"/>
    <property type="match status" value="2"/>
</dbReference>
<keyword evidence="13" id="KW-1185">Reference proteome</keyword>
<keyword evidence="6 12" id="KW-0418">Kinase</keyword>
<evidence type="ECO:0000313" key="13">
    <source>
        <dbReference type="Proteomes" id="UP001596203"/>
    </source>
</evidence>
<evidence type="ECO:0000256" key="4">
    <source>
        <dbReference type="ARBA" id="ARBA00022679"/>
    </source>
</evidence>
<evidence type="ECO:0000256" key="1">
    <source>
        <dbReference type="ARBA" id="ARBA00004300"/>
    </source>
</evidence>
<evidence type="ECO:0000259" key="11">
    <source>
        <dbReference type="PROSITE" id="PS50965"/>
    </source>
</evidence>
<evidence type="ECO:0000256" key="8">
    <source>
        <dbReference type="ARBA" id="ARBA00023212"/>
    </source>
</evidence>
<gene>
    <name evidence="12" type="primary">pglW</name>
    <name evidence="12" type="ORF">ACFP2T_30080</name>
</gene>
<evidence type="ECO:0000256" key="6">
    <source>
        <dbReference type="ARBA" id="ARBA00022777"/>
    </source>
</evidence>
<dbReference type="RefSeq" id="WP_377427555.1">
    <property type="nucleotide sequence ID" value="NZ_JBHSPR010000032.1"/>
</dbReference>
<feature type="domain" description="Protein kinase" evidence="10">
    <location>
        <begin position="212"/>
        <end position="508"/>
    </location>
</feature>
<dbReference type="PROSITE" id="PS50011">
    <property type="entry name" value="PROTEIN_KINASE_DOM"/>
    <property type="match status" value="2"/>
</dbReference>
<comment type="caution">
    <text evidence="12">The sequence shown here is derived from an EMBL/GenBank/DDBJ whole genome shotgun (WGS) entry which is preliminary data.</text>
</comment>
<keyword evidence="8" id="KW-0963">Cytoplasm</keyword>
<dbReference type="InterPro" id="IPR049832">
    <property type="entry name" value="BREX_PglW"/>
</dbReference>
<keyword evidence="7" id="KW-0067">ATP-binding</keyword>
<dbReference type="InterPro" id="IPR011009">
    <property type="entry name" value="Kinase-like_dom_sf"/>
</dbReference>
<dbReference type="PROSITE" id="PS50965">
    <property type="entry name" value="NERD"/>
    <property type="match status" value="1"/>
</dbReference>
<sequence>MQDGRWTTITPSQFDHERAALEHIRRHLPDAEPYRAWSNFTFTADTGHVYEVDLLVATRAGLYLVEIKSLHGRLTNSGPNWIQGGQQSVRTFDNPLHLADLKAKRLRSLLDRQAAKQRLRPKVPFIQGAVFLSVPSLQVQLDEHQLHWVYGPEAAPGQAPGPLPGIWSELLGALPRDERRQVTPELSKALPKLLKEVGIARSRRYEQVGSWKLDAKPFDVGPTWQDHLAEHAQFAHEHRRVRIYLLERNSAKAERASIERAARREMIALHGISHPGIVQVDTMEPHEGGPALIFRHDRRAIRLDHFMAQYGDRLDVGTRIGMVRQLVEAIGYAHGRRLYHRSLSARGVLVTPGQLHRGEAEDAAWLRPHLQISDWQAAVRGPDSVGGSADGLRISPSSRLGAHLERSAEAYLAPELSTPAPDPVALDVFGLGTIAYLLLSGQPPAASRAELLARLAKDDGLRPSSMVDSVSEFMDELVQAATAPIPARRLASVAELLEMLQLVEEEFTAPPSVAEEEIDVLEAKIGDTVADWQIKKKLGTGSTSRAFLAQNTRTGALEVLKVALSDEKASRLAHEAQVLRGLHKDSRVIRLAREEPIEVPPRWMIVLEHAGDKTLARKLREDGRLTVDELETYSDYLFGAVDHLQGEGVFHRDIKPDNIAIRIRPNRTRQLVLFDFSLAALPVDEIEAGTPRYIDPFLGTTSRPIYDDHAERYAVAVTLHEMASGEIPVWGDDLTNPLHTEGPPVLAVEAFDPAIRNALVGFFHKALHRDAARRHASLKEMRDAWQQVFRQSDHTAPVGSEHPAGSQHPDVEVETTVADRDEAAARATRATVLEASGLTPRAVSAAHRLDATTVGDLLGLGSKQLFTLPGLGAKTRGELQQRLREWRARLGEPESSPLPSRNRTEARAEITAETVRAETESGSDGRSPADLARVGLDAVTAFLVPQHPNQKQVEGVRLLLGLPDEAGHLSDLPPWPLQTQVAKRIEVTAGRVAQYLMTERKRWYADPVLASVRAELIALLAESGRIMEATELATALLMRRGSAEQSEPVRRAVALAVVRAAVEIDPLSDEPRFAVRRHGDPAPGSPNRDRLLIALEVAADESPDTPSAPALLDLADALGKAADRLAELEVLPSPATVLRELAAVTGTVTGTVGDGGFRLDDRRMVQLAAVASSRAAASPRLEIYPRDLDPVRALRLTQAGLVPPSTADRRAELLEKHIQERVRARFPEMPPLPDHPRLGHLLAEAGFPLIYRNRAYHARPGAGSSTRMSSNQRRSTDSRMTVWNAASPELAAALRAEQQLGRTGEEGGFRALTVRTDRYEPAQAELVNRLNARPCNVAGLFLAKLRTLVEARPKPTWQTVLAADAADPNSRDALKLAEFAARTWQQLRPELLALPDRRLPLLLFDAAPLARYGAMELLEELADLARGGAGAVWLLCPMEDPGQLPRLDATVVPVAQDEWVTLPDAWVANEHRHGRPSR</sequence>
<feature type="domain" description="Protein kinase" evidence="10">
    <location>
        <begin position="532"/>
        <end position="789"/>
    </location>
</feature>
<accession>A0ABW1KFC5</accession>
<dbReference type="InterPro" id="IPR001245">
    <property type="entry name" value="Ser-Thr/Tyr_kinase_cat_dom"/>
</dbReference>
<evidence type="ECO:0000256" key="9">
    <source>
        <dbReference type="SAM" id="MobiDB-lite"/>
    </source>
</evidence>
<comment type="subcellular location">
    <subcellularLocation>
        <location evidence="1">Cytoplasm</location>
        <location evidence="1">Cytoskeleton</location>
        <location evidence="1">Microtubule organizing center</location>
        <location evidence="1">Centrosome</location>
    </subcellularLocation>
    <subcellularLocation>
        <location evidence="2">Cytoplasm</location>
        <location evidence="2">Cytoskeleton</location>
        <location evidence="2">Spindle pole</location>
    </subcellularLocation>
</comment>
<evidence type="ECO:0000313" key="12">
    <source>
        <dbReference type="EMBL" id="MFC6020406.1"/>
    </source>
</evidence>
<keyword evidence="5" id="KW-0547">Nucleotide-binding</keyword>
<dbReference type="Proteomes" id="UP001596203">
    <property type="component" value="Unassembled WGS sequence"/>
</dbReference>
<keyword evidence="8" id="KW-0206">Cytoskeleton</keyword>
<evidence type="ECO:0000256" key="3">
    <source>
        <dbReference type="ARBA" id="ARBA00010886"/>
    </source>
</evidence>
<dbReference type="Gene3D" id="1.10.150.20">
    <property type="entry name" value="5' to 3' exonuclease, C-terminal subdomain"/>
    <property type="match status" value="1"/>
</dbReference>
<dbReference type="EMBL" id="JBHSPR010000032">
    <property type="protein sequence ID" value="MFC6020406.1"/>
    <property type="molecule type" value="Genomic_DNA"/>
</dbReference>
<dbReference type="GO" id="GO:0016301">
    <property type="term" value="F:kinase activity"/>
    <property type="evidence" value="ECO:0007669"/>
    <property type="project" value="UniProtKB-KW"/>
</dbReference>
<dbReference type="InterPro" id="IPR000719">
    <property type="entry name" value="Prot_kinase_dom"/>
</dbReference>
<evidence type="ECO:0000256" key="2">
    <source>
        <dbReference type="ARBA" id="ARBA00004647"/>
    </source>
</evidence>
<dbReference type="Gene3D" id="1.10.510.10">
    <property type="entry name" value="Transferase(Phosphotransferase) domain 1"/>
    <property type="match status" value="2"/>
</dbReference>
<proteinExistence type="inferred from homology"/>
<evidence type="ECO:0000259" key="10">
    <source>
        <dbReference type="PROSITE" id="PS50011"/>
    </source>
</evidence>
<dbReference type="NCBIfam" id="NF033442">
    <property type="entry name" value="BREX_PglW"/>
    <property type="match status" value="1"/>
</dbReference>
<dbReference type="Pfam" id="PF00069">
    <property type="entry name" value="Pkinase"/>
    <property type="match status" value="1"/>
</dbReference>
<dbReference type="SMART" id="SM00220">
    <property type="entry name" value="S_TKc"/>
    <property type="match status" value="1"/>
</dbReference>
<feature type="region of interest" description="Disordered" evidence="9">
    <location>
        <begin position="1260"/>
        <end position="1279"/>
    </location>
</feature>
<dbReference type="InterPro" id="IPR011528">
    <property type="entry name" value="NERD"/>
</dbReference>
<evidence type="ECO:0000256" key="5">
    <source>
        <dbReference type="ARBA" id="ARBA00022741"/>
    </source>
</evidence>
<dbReference type="Pfam" id="PF08378">
    <property type="entry name" value="NERD"/>
    <property type="match status" value="1"/>
</dbReference>
<dbReference type="Pfam" id="PF07714">
    <property type="entry name" value="PK_Tyr_Ser-Thr"/>
    <property type="match status" value="1"/>
</dbReference>
<comment type="similarity">
    <text evidence="3">Belongs to the protein kinase superfamily. NEK Ser/Thr protein kinase family. NIMA subfamily.</text>
</comment>
<dbReference type="PANTHER" id="PTHR43289">
    <property type="entry name" value="MITOGEN-ACTIVATED PROTEIN KINASE KINASE KINASE 20-RELATED"/>
    <property type="match status" value="1"/>
</dbReference>
<dbReference type="PANTHER" id="PTHR43289:SF34">
    <property type="entry name" value="SERINE_THREONINE-PROTEIN KINASE YBDM-RELATED"/>
    <property type="match status" value="1"/>
</dbReference>
<keyword evidence="4" id="KW-0808">Transferase</keyword>
<feature type="compositionally biased region" description="Polar residues" evidence="9">
    <location>
        <begin position="1263"/>
        <end position="1279"/>
    </location>
</feature>
<feature type="domain" description="NERD" evidence="11">
    <location>
        <begin position="12"/>
        <end position="129"/>
    </location>
</feature>
<dbReference type="SUPFAM" id="SSF47789">
    <property type="entry name" value="C-terminal domain of RNA polymerase alpha subunit"/>
    <property type="match status" value="1"/>
</dbReference>
<evidence type="ECO:0000256" key="7">
    <source>
        <dbReference type="ARBA" id="ARBA00022840"/>
    </source>
</evidence>
<organism evidence="12 13">
    <name type="scientific">Plantactinospora solaniradicis</name>
    <dbReference type="NCBI Taxonomy" id="1723736"/>
    <lineage>
        <taxon>Bacteria</taxon>
        <taxon>Bacillati</taxon>
        <taxon>Actinomycetota</taxon>
        <taxon>Actinomycetes</taxon>
        <taxon>Micromonosporales</taxon>
        <taxon>Micromonosporaceae</taxon>
        <taxon>Plantactinospora</taxon>
    </lineage>
</organism>
<protein>
    <submittedName>
        <fullName evidence="12">BREX system serine/threonine kinase PglW</fullName>
    </submittedName>
</protein>
<reference evidence="13" key="1">
    <citation type="journal article" date="2019" name="Int. J. Syst. Evol. Microbiol.">
        <title>The Global Catalogue of Microorganisms (GCM) 10K type strain sequencing project: providing services to taxonomists for standard genome sequencing and annotation.</title>
        <authorList>
            <consortium name="The Broad Institute Genomics Platform"/>
            <consortium name="The Broad Institute Genome Sequencing Center for Infectious Disease"/>
            <person name="Wu L."/>
            <person name="Ma J."/>
        </authorList>
    </citation>
    <scope>NUCLEOTIDE SEQUENCE [LARGE SCALE GENOMIC DNA]</scope>
    <source>
        <strain evidence="13">ZS-35-S2</strain>
    </source>
</reference>
<name>A0ABW1KFC5_9ACTN</name>